<accession>A0A1W7CVW9</accession>
<dbReference type="EMBL" id="CP021121">
    <property type="protein sequence ID" value="ARQ68895.1"/>
    <property type="molecule type" value="Genomic_DNA"/>
</dbReference>
<organism evidence="3 4">
    <name type="scientific">Streptomyces marincola</name>
    <dbReference type="NCBI Taxonomy" id="2878388"/>
    <lineage>
        <taxon>Bacteria</taxon>
        <taxon>Bacillati</taxon>
        <taxon>Actinomycetota</taxon>
        <taxon>Actinomycetes</taxon>
        <taxon>Kitasatosporales</taxon>
        <taxon>Streptomycetaceae</taxon>
        <taxon>Streptomyces</taxon>
    </lineage>
</organism>
<dbReference type="InterPro" id="IPR011251">
    <property type="entry name" value="Luciferase-like_dom"/>
</dbReference>
<evidence type="ECO:0000259" key="2">
    <source>
        <dbReference type="Pfam" id="PF00296"/>
    </source>
</evidence>
<dbReference type="CDD" id="cd01097">
    <property type="entry name" value="Tetrahydromethanopterin_reductase"/>
    <property type="match status" value="1"/>
</dbReference>
<keyword evidence="4" id="KW-1185">Reference proteome</keyword>
<dbReference type="InterPro" id="IPR036661">
    <property type="entry name" value="Luciferase-like_sf"/>
</dbReference>
<name>A0A1W7CVW9_9ACTN</name>
<evidence type="ECO:0000313" key="3">
    <source>
        <dbReference type="EMBL" id="ARQ68895.1"/>
    </source>
</evidence>
<keyword evidence="1" id="KW-0560">Oxidoreductase</keyword>
<dbReference type="Proteomes" id="UP000194218">
    <property type="component" value="Chromosome"/>
</dbReference>
<proteinExistence type="predicted"/>
<sequence>MFDRDQPPEDLAHFAAAVEEQGADDLWVVEDLSWGGSVASAALALTATSRLRVGIGIAPAPLRNPALLAMELATLARVFPGRLVAGIGHGVPEWMARVGAAPASPLTLLEETVTTVRTLLAGEEADVEGRAVQVRGVRLVHPPAEPPPVVTGVVRPRSLRLSGRVADGTILAEGQGPRHIAAALPHLTGGRESAAVSGPHELIVFTHLNVPADPELTGPVLAEQAGWLGIPADEAFIAAGDPDTAAARVHELWHAGASTVVLRPVGPDPLGQTAAALAAAARLPGGVWTGGQEAPAP</sequence>
<dbReference type="SUPFAM" id="SSF51679">
    <property type="entry name" value="Bacterial luciferase-like"/>
    <property type="match status" value="1"/>
</dbReference>
<gene>
    <name evidence="3" type="ORF">CAG99_08485</name>
</gene>
<dbReference type="RefSeq" id="WP_086158394.1">
    <property type="nucleotide sequence ID" value="NZ_CP021121.1"/>
</dbReference>
<evidence type="ECO:0000313" key="4">
    <source>
        <dbReference type="Proteomes" id="UP000194218"/>
    </source>
</evidence>
<reference evidence="3 4" key="1">
    <citation type="submission" date="2017-05" db="EMBL/GenBank/DDBJ databases">
        <title>Complete genome sequence of Streptomyces sp. SCSIO 03032 revealed the diverse biosynthetic pathways for its bioactive secondary metabolites.</title>
        <authorList>
            <person name="Ma L."/>
            <person name="Zhu Y."/>
            <person name="Zhang W."/>
            <person name="Zhang G."/>
            <person name="Tian X."/>
            <person name="Zhang S."/>
            <person name="Zhang C."/>
        </authorList>
    </citation>
    <scope>NUCLEOTIDE SEQUENCE [LARGE SCALE GENOMIC DNA]</scope>
    <source>
        <strain evidence="3 4">SCSIO 03032</strain>
    </source>
</reference>
<feature type="domain" description="Luciferase-like" evidence="2">
    <location>
        <begin position="7"/>
        <end position="275"/>
    </location>
</feature>
<dbReference type="Gene3D" id="3.20.20.30">
    <property type="entry name" value="Luciferase-like domain"/>
    <property type="match status" value="1"/>
</dbReference>
<evidence type="ECO:0000256" key="1">
    <source>
        <dbReference type="ARBA" id="ARBA00023002"/>
    </source>
</evidence>
<dbReference type="GO" id="GO:0016705">
    <property type="term" value="F:oxidoreductase activity, acting on paired donors, with incorporation or reduction of molecular oxygen"/>
    <property type="evidence" value="ECO:0007669"/>
    <property type="project" value="InterPro"/>
</dbReference>
<dbReference type="PANTHER" id="PTHR43244:SF1">
    <property type="entry name" value="5,10-METHYLENETETRAHYDROMETHANOPTERIN REDUCTASE"/>
    <property type="match status" value="1"/>
</dbReference>
<dbReference type="InterPro" id="IPR050564">
    <property type="entry name" value="F420-G6PD/mer"/>
</dbReference>
<dbReference type="OrthoDB" id="675245at2"/>
<dbReference type="AlphaFoldDB" id="A0A1W7CVW9"/>
<protein>
    <submittedName>
        <fullName evidence="3">5,10-methylene tetrahydromethanopterin reductase</fullName>
    </submittedName>
</protein>
<dbReference type="PANTHER" id="PTHR43244">
    <property type="match status" value="1"/>
</dbReference>
<dbReference type="KEGG" id="smao:CAG99_08485"/>
<dbReference type="Pfam" id="PF00296">
    <property type="entry name" value="Bac_luciferase"/>
    <property type="match status" value="1"/>
</dbReference>